<dbReference type="InterPro" id="IPR016024">
    <property type="entry name" value="ARM-type_fold"/>
</dbReference>
<keyword evidence="2" id="KW-1185">Reference proteome</keyword>
<evidence type="ECO:0000313" key="2">
    <source>
        <dbReference type="Proteomes" id="UP001281761"/>
    </source>
</evidence>
<gene>
    <name evidence="1" type="ORF">BLNAU_12055</name>
</gene>
<comment type="caution">
    <text evidence="1">The sequence shown here is derived from an EMBL/GenBank/DDBJ whole genome shotgun (WGS) entry which is preliminary data.</text>
</comment>
<dbReference type="SUPFAM" id="SSF48371">
    <property type="entry name" value="ARM repeat"/>
    <property type="match status" value="1"/>
</dbReference>
<evidence type="ECO:0000313" key="1">
    <source>
        <dbReference type="EMBL" id="KAK2953066.1"/>
    </source>
</evidence>
<reference evidence="1 2" key="1">
    <citation type="journal article" date="2022" name="bioRxiv">
        <title>Genomics of Preaxostyla Flagellates Illuminates Evolutionary Transitions and the Path Towards Mitochondrial Loss.</title>
        <authorList>
            <person name="Novak L.V.F."/>
            <person name="Treitli S.C."/>
            <person name="Pyrih J."/>
            <person name="Halakuc P."/>
            <person name="Pipaliya S.V."/>
            <person name="Vacek V."/>
            <person name="Brzon O."/>
            <person name="Soukal P."/>
            <person name="Eme L."/>
            <person name="Dacks J.B."/>
            <person name="Karnkowska A."/>
            <person name="Elias M."/>
            <person name="Hampl V."/>
        </authorList>
    </citation>
    <scope>NUCLEOTIDE SEQUENCE [LARGE SCALE GENOMIC DNA]</scope>
    <source>
        <strain evidence="1">NAU3</strain>
        <tissue evidence="1">Gut</tissue>
    </source>
</reference>
<accession>A0ABQ9XRK3</accession>
<proteinExistence type="predicted"/>
<sequence>MSITRLPFTMDWSPFLNWSEEEPESEDEKTVVFRSLVATLKLQPALDDSLESKAINFLESVVPDDEESADAFLHKLASNCNESLTDFVQSILVLISSPSQVITTAAMKMLDNLLSNCSPKVLLALVKADLIFQLFTVLNPLSLSFAEAVDILTYLIRSITNSVWLSTPFALRQLGIKDRDKQQAVHETVLQQVVAPLEKYIWHFCINRNSIIDGDQSYDFMLLHSTLLEISPYYEPTMDIVLRMPSRSVVAELSFSFAATHTLPLPSSSPLTTHTLPLPLLSPHLIRCCTCWWLFVGSTRIALFITVSSQYLSFIVCSDP</sequence>
<name>A0ABQ9XRK3_9EUKA</name>
<protein>
    <submittedName>
        <fullName evidence="1">Uncharacterized protein</fullName>
    </submittedName>
</protein>
<organism evidence="1 2">
    <name type="scientific">Blattamonas nauphoetae</name>
    <dbReference type="NCBI Taxonomy" id="2049346"/>
    <lineage>
        <taxon>Eukaryota</taxon>
        <taxon>Metamonada</taxon>
        <taxon>Preaxostyla</taxon>
        <taxon>Oxymonadida</taxon>
        <taxon>Blattamonas</taxon>
    </lineage>
</organism>
<dbReference type="EMBL" id="JARBJD010000096">
    <property type="protein sequence ID" value="KAK2953066.1"/>
    <property type="molecule type" value="Genomic_DNA"/>
</dbReference>
<dbReference type="Proteomes" id="UP001281761">
    <property type="component" value="Unassembled WGS sequence"/>
</dbReference>